<keyword evidence="10" id="KW-0456">Lyase</keyword>
<keyword evidence="6 7" id="KW-0408">Iron</keyword>
<keyword evidence="7" id="KW-1133">Transmembrane helix</keyword>
<keyword evidence="7" id="KW-0472">Membrane</keyword>
<dbReference type="PANTHER" id="PTHR47870">
    <property type="entry name" value="CYTOCHROME C-TYPE BIOGENESIS PROTEIN CCMH"/>
    <property type="match status" value="1"/>
</dbReference>
<gene>
    <name evidence="10" type="ORF">MBEBAB_2671</name>
</gene>
<comment type="function">
    <text evidence="7">Possible subunit of a heme lyase.</text>
</comment>
<dbReference type="InterPro" id="IPR005616">
    <property type="entry name" value="CcmH/CycL/Ccl2/NrfF_N"/>
</dbReference>
<evidence type="ECO:0000256" key="3">
    <source>
        <dbReference type="ARBA" id="ARBA00022723"/>
    </source>
</evidence>
<evidence type="ECO:0000256" key="4">
    <source>
        <dbReference type="ARBA" id="ARBA00022729"/>
    </source>
</evidence>
<dbReference type="Pfam" id="PF03918">
    <property type="entry name" value="CcmH"/>
    <property type="match status" value="1"/>
</dbReference>
<name>A0A8E0NDQ6_9CAUL</name>
<dbReference type="Gene3D" id="1.10.8.640">
    <property type="entry name" value="Cytochrome C biogenesis protein"/>
    <property type="match status" value="1"/>
</dbReference>
<feature type="region of interest" description="Disordered" evidence="8">
    <location>
        <begin position="120"/>
        <end position="149"/>
    </location>
</feature>
<sequence>MAFAEPAAAPDQPLPDPAQEARAQGLFRDIRCVVCQHESIADSPAGIAADMRRLVRDEVAAGRTDEQIEAGLVRRYGDYVLFRPPFNAGTVLLWLGPFLVVLIAGGVLLTTLRRRPAEAAPLTPTEEAALAKRLAERPDLDASSPHDHP</sequence>
<dbReference type="GO" id="GO:0016829">
    <property type="term" value="F:lyase activity"/>
    <property type="evidence" value="ECO:0007669"/>
    <property type="project" value="UniProtKB-KW"/>
</dbReference>
<feature type="domain" description="CcmH/CycL/Ccl2/NrfF N-terminal" evidence="9">
    <location>
        <begin position="4"/>
        <end position="132"/>
    </location>
</feature>
<evidence type="ECO:0000256" key="1">
    <source>
        <dbReference type="ARBA" id="ARBA00010342"/>
    </source>
</evidence>
<dbReference type="GO" id="GO:0046872">
    <property type="term" value="F:metal ion binding"/>
    <property type="evidence" value="ECO:0007669"/>
    <property type="project" value="UniProtKB-KW"/>
</dbReference>
<comment type="similarity">
    <text evidence="1 7">Belongs to the CcmH/CycL/Ccl2/NrfF family.</text>
</comment>
<dbReference type="AlphaFoldDB" id="A0A8E0NDQ6"/>
<keyword evidence="3 7" id="KW-0479">Metal-binding</keyword>
<evidence type="ECO:0000256" key="7">
    <source>
        <dbReference type="RuleBase" id="RU364112"/>
    </source>
</evidence>
<keyword evidence="11" id="KW-1185">Reference proteome</keyword>
<evidence type="ECO:0000256" key="5">
    <source>
        <dbReference type="ARBA" id="ARBA00022748"/>
    </source>
</evidence>
<keyword evidence="4 7" id="KW-0732">Signal</keyword>
<accession>A0A8E0NDQ6</accession>
<feature type="transmembrane region" description="Helical" evidence="7">
    <location>
        <begin position="91"/>
        <end position="112"/>
    </location>
</feature>
<feature type="compositionally biased region" description="Basic and acidic residues" evidence="8">
    <location>
        <begin position="129"/>
        <end position="149"/>
    </location>
</feature>
<dbReference type="CDD" id="cd16378">
    <property type="entry name" value="CcmH_N"/>
    <property type="match status" value="1"/>
</dbReference>
<dbReference type="InterPro" id="IPR038297">
    <property type="entry name" value="CcmH/CycL/NrfF/Ccl2_sf"/>
</dbReference>
<evidence type="ECO:0000313" key="11">
    <source>
        <dbReference type="Proteomes" id="UP000016569"/>
    </source>
</evidence>
<organism evidence="10 11">
    <name type="scientific">Brevundimonas abyssalis TAR-001</name>
    <dbReference type="NCBI Taxonomy" id="1391729"/>
    <lineage>
        <taxon>Bacteria</taxon>
        <taxon>Pseudomonadati</taxon>
        <taxon>Pseudomonadota</taxon>
        <taxon>Alphaproteobacteria</taxon>
        <taxon>Caulobacterales</taxon>
        <taxon>Caulobacteraceae</taxon>
        <taxon>Brevundimonas</taxon>
    </lineage>
</organism>
<dbReference type="PANTHER" id="PTHR47870:SF1">
    <property type="entry name" value="CYTOCHROME C-TYPE BIOGENESIS PROTEIN CCMH"/>
    <property type="match status" value="1"/>
</dbReference>
<comment type="caution">
    <text evidence="10">The sequence shown here is derived from an EMBL/GenBank/DDBJ whole genome shotgun (WGS) entry which is preliminary data.</text>
</comment>
<proteinExistence type="inferred from homology"/>
<protein>
    <recommendedName>
        <fullName evidence="7">Cytochrome c-type biogenesis protein</fullName>
    </recommendedName>
</protein>
<evidence type="ECO:0000256" key="8">
    <source>
        <dbReference type="SAM" id="MobiDB-lite"/>
    </source>
</evidence>
<reference evidence="11" key="1">
    <citation type="journal article" date="2013" name="Genome Announc.">
        <title>Draft Genome Sequence of the Dimorphic Prosthecate Bacterium Brevundimonas abyssalis TAR-001T.</title>
        <authorList>
            <person name="Tsubouchi T."/>
            <person name="Nishi S."/>
            <person name="Usui K."/>
            <person name="Shimane Y."/>
            <person name="Takaki Y."/>
            <person name="Maruyama T."/>
            <person name="Hatada Y."/>
        </authorList>
    </citation>
    <scope>NUCLEOTIDE SEQUENCE [LARGE SCALE GENOMIC DNA]</scope>
    <source>
        <strain evidence="11">TAR-001</strain>
    </source>
</reference>
<dbReference type="InterPro" id="IPR051263">
    <property type="entry name" value="C-type_cytochrome_biogenesis"/>
</dbReference>
<keyword evidence="7" id="KW-0812">Transmembrane</keyword>
<dbReference type="GO" id="GO:0017004">
    <property type="term" value="P:cytochrome complex assembly"/>
    <property type="evidence" value="ECO:0007669"/>
    <property type="project" value="UniProtKB-KW"/>
</dbReference>
<evidence type="ECO:0000256" key="6">
    <source>
        <dbReference type="ARBA" id="ARBA00023004"/>
    </source>
</evidence>
<keyword evidence="5" id="KW-0201">Cytochrome c-type biogenesis</keyword>
<keyword evidence="2 7" id="KW-0349">Heme</keyword>
<evidence type="ECO:0000256" key="2">
    <source>
        <dbReference type="ARBA" id="ARBA00022617"/>
    </source>
</evidence>
<dbReference type="EMBL" id="BATC01000072">
    <property type="protein sequence ID" value="GAD60421.1"/>
    <property type="molecule type" value="Genomic_DNA"/>
</dbReference>
<evidence type="ECO:0000259" key="9">
    <source>
        <dbReference type="Pfam" id="PF03918"/>
    </source>
</evidence>
<evidence type="ECO:0000313" key="10">
    <source>
        <dbReference type="EMBL" id="GAD60421.1"/>
    </source>
</evidence>
<dbReference type="GO" id="GO:0005886">
    <property type="term" value="C:plasma membrane"/>
    <property type="evidence" value="ECO:0007669"/>
    <property type="project" value="TreeGrafter"/>
</dbReference>
<dbReference type="Proteomes" id="UP000016569">
    <property type="component" value="Unassembled WGS sequence"/>
</dbReference>